<accession>A0A9W4GG72</accession>
<name>A0A9W4GG72_BLUGR</name>
<gene>
    <name evidence="1" type="ORF">BGTH12_LOCUS4916</name>
</gene>
<comment type="caution">
    <text evidence="1">The sequence shown here is derived from an EMBL/GenBank/DDBJ whole genome shotgun (WGS) entry which is preliminary data.</text>
</comment>
<dbReference type="EMBL" id="CAJHIT010000007">
    <property type="protein sequence ID" value="CAD6503558.1"/>
    <property type="molecule type" value="Genomic_DNA"/>
</dbReference>
<evidence type="ECO:0000313" key="2">
    <source>
        <dbReference type="Proteomes" id="UP000683417"/>
    </source>
</evidence>
<reference evidence="1" key="1">
    <citation type="submission" date="2020-10" db="EMBL/GenBank/DDBJ databases">
        <authorList>
            <person name="Muller C M."/>
        </authorList>
    </citation>
    <scope>NUCLEOTIDE SEQUENCE</scope>
    <source>
        <strain evidence="1">THUN-12</strain>
    </source>
</reference>
<proteinExistence type="predicted"/>
<dbReference type="Proteomes" id="UP000683417">
    <property type="component" value="Unassembled WGS sequence"/>
</dbReference>
<dbReference type="AlphaFoldDB" id="A0A9W4GG72"/>
<protein>
    <submittedName>
        <fullName evidence="1">BgTH12-03218</fullName>
    </submittedName>
</protein>
<organism evidence="1 2">
    <name type="scientific">Blumeria graminis f. sp. triticale</name>
    <dbReference type="NCBI Taxonomy" id="1689686"/>
    <lineage>
        <taxon>Eukaryota</taxon>
        <taxon>Fungi</taxon>
        <taxon>Dikarya</taxon>
        <taxon>Ascomycota</taxon>
        <taxon>Pezizomycotina</taxon>
        <taxon>Leotiomycetes</taxon>
        <taxon>Erysiphales</taxon>
        <taxon>Erysiphaceae</taxon>
        <taxon>Blumeria</taxon>
    </lineage>
</organism>
<evidence type="ECO:0000313" key="1">
    <source>
        <dbReference type="EMBL" id="CAD6503558.1"/>
    </source>
</evidence>
<sequence length="123" mass="13160">MVNFLATSSPFKSSLGSGSVYPSSFALRTSADHNPPAPSVGVNELNRKDIVPLNTPSILMTSSPVSIRSFKVEITGSPAPTELSWNIRAPDFVAAVNMSCHRCNDPENAFLFGVTILIPLARN</sequence>